<gene>
    <name evidence="2" type="ORF">BpHYR1_052926</name>
</gene>
<protein>
    <submittedName>
        <fullName evidence="2">Uncharacterized protein</fullName>
    </submittedName>
</protein>
<dbReference type="EMBL" id="REGN01001813">
    <property type="protein sequence ID" value="RNA32371.1"/>
    <property type="molecule type" value="Genomic_DNA"/>
</dbReference>
<accession>A0A3M7S9C6</accession>
<comment type="caution">
    <text evidence="2">The sequence shown here is derived from an EMBL/GenBank/DDBJ whole genome shotgun (WGS) entry which is preliminary data.</text>
</comment>
<evidence type="ECO:0000256" key="1">
    <source>
        <dbReference type="SAM" id="Coils"/>
    </source>
</evidence>
<sequence>MVYDLSENDNSKEEKDNFSQKLFDSILKLSKKPSVMWAKFFKIKKRTNQVNDLINPYLITIKPETSTPDKNRSFDIQINTEKRSFKRDSNFLDNEKERKELKELIETLESDTKFLKKNKINSLVFRILSELEICNFAEI</sequence>
<dbReference type="Proteomes" id="UP000276133">
    <property type="component" value="Unassembled WGS sequence"/>
</dbReference>
<keyword evidence="1" id="KW-0175">Coiled coil</keyword>
<name>A0A3M7S9C6_BRAPC</name>
<feature type="coiled-coil region" evidence="1">
    <location>
        <begin position="91"/>
        <end position="118"/>
    </location>
</feature>
<evidence type="ECO:0000313" key="3">
    <source>
        <dbReference type="Proteomes" id="UP000276133"/>
    </source>
</evidence>
<evidence type="ECO:0000313" key="2">
    <source>
        <dbReference type="EMBL" id="RNA32371.1"/>
    </source>
</evidence>
<keyword evidence="3" id="KW-1185">Reference proteome</keyword>
<dbReference type="AlphaFoldDB" id="A0A3M7S9C6"/>
<organism evidence="2 3">
    <name type="scientific">Brachionus plicatilis</name>
    <name type="common">Marine rotifer</name>
    <name type="synonym">Brachionus muelleri</name>
    <dbReference type="NCBI Taxonomy" id="10195"/>
    <lineage>
        <taxon>Eukaryota</taxon>
        <taxon>Metazoa</taxon>
        <taxon>Spiralia</taxon>
        <taxon>Gnathifera</taxon>
        <taxon>Rotifera</taxon>
        <taxon>Eurotatoria</taxon>
        <taxon>Monogononta</taxon>
        <taxon>Pseudotrocha</taxon>
        <taxon>Ploima</taxon>
        <taxon>Brachionidae</taxon>
        <taxon>Brachionus</taxon>
    </lineage>
</organism>
<reference evidence="2 3" key="1">
    <citation type="journal article" date="2018" name="Sci. Rep.">
        <title>Genomic signatures of local adaptation to the degree of environmental predictability in rotifers.</title>
        <authorList>
            <person name="Franch-Gras L."/>
            <person name="Hahn C."/>
            <person name="Garcia-Roger E.M."/>
            <person name="Carmona M.J."/>
            <person name="Serra M."/>
            <person name="Gomez A."/>
        </authorList>
    </citation>
    <scope>NUCLEOTIDE SEQUENCE [LARGE SCALE GENOMIC DNA]</scope>
    <source>
        <strain evidence="2">HYR1</strain>
    </source>
</reference>
<proteinExistence type="predicted"/>